<dbReference type="OrthoDB" id="3565018at2759"/>
<evidence type="ECO:0000313" key="2">
    <source>
        <dbReference type="EMBL" id="CAF9907854.1"/>
    </source>
</evidence>
<dbReference type="PANTHER" id="PTHR35186">
    <property type="entry name" value="ANK_REP_REGION DOMAIN-CONTAINING PROTEIN"/>
    <property type="match status" value="1"/>
</dbReference>
<feature type="domain" description="DUF7580" evidence="1">
    <location>
        <begin position="219"/>
        <end position="574"/>
    </location>
</feature>
<dbReference type="Proteomes" id="UP000664534">
    <property type="component" value="Unassembled WGS sequence"/>
</dbReference>
<reference evidence="2" key="1">
    <citation type="submission" date="2021-03" db="EMBL/GenBank/DDBJ databases">
        <authorList>
            <person name="Tagirdzhanova G."/>
        </authorList>
    </citation>
    <scope>NUCLEOTIDE SEQUENCE</scope>
</reference>
<comment type="caution">
    <text evidence="2">The sequence shown here is derived from an EMBL/GenBank/DDBJ whole genome shotgun (WGS) entry which is preliminary data.</text>
</comment>
<protein>
    <recommendedName>
        <fullName evidence="1">DUF7580 domain-containing protein</fullName>
    </recommendedName>
</protein>
<evidence type="ECO:0000259" key="1">
    <source>
        <dbReference type="Pfam" id="PF24476"/>
    </source>
</evidence>
<dbReference type="InterPro" id="IPR056002">
    <property type="entry name" value="DUF7580"/>
</dbReference>
<organism evidence="2 3">
    <name type="scientific">Imshaugia aleurites</name>
    <dbReference type="NCBI Taxonomy" id="172621"/>
    <lineage>
        <taxon>Eukaryota</taxon>
        <taxon>Fungi</taxon>
        <taxon>Dikarya</taxon>
        <taxon>Ascomycota</taxon>
        <taxon>Pezizomycotina</taxon>
        <taxon>Lecanoromycetes</taxon>
        <taxon>OSLEUM clade</taxon>
        <taxon>Lecanoromycetidae</taxon>
        <taxon>Lecanorales</taxon>
        <taxon>Lecanorineae</taxon>
        <taxon>Parmeliaceae</taxon>
        <taxon>Imshaugia</taxon>
    </lineage>
</organism>
<dbReference type="AlphaFoldDB" id="A0A8H3IBW1"/>
<sequence>MVTGIETAGLVLAVLPFLIEALSVYKKGLEKTGIVLGIKQKRYKVKVERLRLRLKGQSTSLHLNLAKLMGRAAPNEKTVKLPEDYNDLLWTGDIAEKIVEYLQCGDAFEAFQGTLSLYESYLEEIAEKLVGVLRPPKADRSDLKALLEANKPDQGHYRFGQRLAFVMNEASIDELLKQLSDSALTLRNFVDDNEDLHQIQRSNTEPRQAKQTRVANSLHRVRKHANALFRAIACGWSRQCHERHGAMICLEHRCQEDYHILQAASRGGKTAVGFTILFSWEDQVAQESVPWHQTSVLTLDEESPHSIRNAARAINPAEKSANCSAAPEITVTSGEVPPPEVSAPIEITSICQTLAELQPSVFHLSNDNRLFWRMEPPNNLLRPAQSGERAISLEEFLEERRQMDPEDRIKLAVNLASSLLQYNLTPWLRRCWTKNAVHFLVQTRTVTGIDVEHPLIIRYFSDHASEIPNELPENDPELALMELGILLLEIWDMRTFESWLENTGHVTDCLQVQDRYFRLRYSIEWFQSLKGKLLPNYQKVVGICLRPSVFDLFHTSWEDKDFRMAVYREIVEPLLIWNT</sequence>
<accession>A0A8H3IBW1</accession>
<name>A0A8H3IBW1_9LECA</name>
<gene>
    <name evidence="2" type="ORF">IMSHALPRED_006515</name>
</gene>
<dbReference type="Pfam" id="PF24476">
    <property type="entry name" value="DUF7580"/>
    <property type="match status" value="1"/>
</dbReference>
<dbReference type="PANTHER" id="PTHR35186:SF4">
    <property type="entry name" value="PRION-INHIBITION AND PROPAGATION HELO DOMAIN-CONTAINING PROTEIN"/>
    <property type="match status" value="1"/>
</dbReference>
<keyword evidence="3" id="KW-1185">Reference proteome</keyword>
<dbReference type="EMBL" id="CAJPDT010000004">
    <property type="protein sequence ID" value="CAF9907854.1"/>
    <property type="molecule type" value="Genomic_DNA"/>
</dbReference>
<proteinExistence type="predicted"/>
<evidence type="ECO:0000313" key="3">
    <source>
        <dbReference type="Proteomes" id="UP000664534"/>
    </source>
</evidence>